<feature type="region of interest" description="Disordered" evidence="4">
    <location>
        <begin position="1285"/>
        <end position="1311"/>
    </location>
</feature>
<dbReference type="PANTHER" id="PTHR19848">
    <property type="entry name" value="WD40 REPEAT PROTEIN"/>
    <property type="match status" value="1"/>
</dbReference>
<evidence type="ECO:0000256" key="2">
    <source>
        <dbReference type="ARBA" id="ARBA00022737"/>
    </source>
</evidence>
<dbReference type="Gene3D" id="2.130.10.10">
    <property type="entry name" value="YVTN repeat-like/Quinoprotein amine dehydrogenase"/>
    <property type="match status" value="5"/>
</dbReference>
<dbReference type="Proteomes" id="UP000078512">
    <property type="component" value="Unassembled WGS sequence"/>
</dbReference>
<feature type="compositionally biased region" description="Acidic residues" evidence="4">
    <location>
        <begin position="1293"/>
        <end position="1311"/>
    </location>
</feature>
<dbReference type="Pfam" id="PF00400">
    <property type="entry name" value="WD40"/>
    <property type="match status" value="11"/>
</dbReference>
<evidence type="ECO:0000313" key="7">
    <source>
        <dbReference type="Proteomes" id="UP000078512"/>
    </source>
</evidence>
<dbReference type="InterPro" id="IPR036322">
    <property type="entry name" value="WD40_repeat_dom_sf"/>
</dbReference>
<dbReference type="Pfam" id="PF05729">
    <property type="entry name" value="NACHT"/>
    <property type="match status" value="1"/>
</dbReference>
<dbReference type="Gene3D" id="2.160.20.80">
    <property type="entry name" value="E3 ubiquitin-protein ligase SopA"/>
    <property type="match status" value="1"/>
</dbReference>
<evidence type="ECO:0000256" key="1">
    <source>
        <dbReference type="ARBA" id="ARBA00022574"/>
    </source>
</evidence>
<dbReference type="InterPro" id="IPR020472">
    <property type="entry name" value="WD40_PAC1"/>
</dbReference>
<name>A0A197JTC4_9FUNG</name>
<evidence type="ECO:0000313" key="6">
    <source>
        <dbReference type="EMBL" id="OAQ28218.1"/>
    </source>
</evidence>
<dbReference type="PROSITE" id="PS50294">
    <property type="entry name" value="WD_REPEATS_REGION"/>
    <property type="match status" value="5"/>
</dbReference>
<dbReference type="PRINTS" id="PR00320">
    <property type="entry name" value="GPROTEINBRPT"/>
</dbReference>
<dbReference type="SUPFAM" id="SSF141571">
    <property type="entry name" value="Pentapeptide repeat-like"/>
    <property type="match status" value="1"/>
</dbReference>
<dbReference type="STRING" id="1314771.A0A197JTC4"/>
<evidence type="ECO:0000259" key="5">
    <source>
        <dbReference type="Pfam" id="PF05729"/>
    </source>
</evidence>
<feature type="region of interest" description="Disordered" evidence="4">
    <location>
        <begin position="1"/>
        <end position="30"/>
    </location>
</feature>
<dbReference type="InterPro" id="IPR019775">
    <property type="entry name" value="WD40_repeat_CS"/>
</dbReference>
<proteinExistence type="predicted"/>
<dbReference type="InterPro" id="IPR015943">
    <property type="entry name" value="WD40/YVTN_repeat-like_dom_sf"/>
</dbReference>
<dbReference type="SUPFAM" id="SSF50978">
    <property type="entry name" value="WD40 repeat-like"/>
    <property type="match status" value="2"/>
</dbReference>
<dbReference type="PANTHER" id="PTHR19848:SF8">
    <property type="entry name" value="F-BOX AND WD REPEAT DOMAIN CONTAINING 7"/>
    <property type="match status" value="1"/>
</dbReference>
<keyword evidence="7" id="KW-1185">Reference proteome</keyword>
<dbReference type="InterPro" id="IPR027417">
    <property type="entry name" value="P-loop_NTPase"/>
</dbReference>
<feature type="region of interest" description="Disordered" evidence="4">
    <location>
        <begin position="42"/>
        <end position="68"/>
    </location>
</feature>
<feature type="repeat" description="WD" evidence="3">
    <location>
        <begin position="1155"/>
        <end position="1186"/>
    </location>
</feature>
<feature type="repeat" description="WD" evidence="3">
    <location>
        <begin position="897"/>
        <end position="931"/>
    </location>
</feature>
<protein>
    <submittedName>
        <fullName evidence="6">WD40 repeat-like protein</fullName>
    </submittedName>
</protein>
<dbReference type="EMBL" id="KV442050">
    <property type="protein sequence ID" value="OAQ28218.1"/>
    <property type="molecule type" value="Genomic_DNA"/>
</dbReference>
<dbReference type="InterPro" id="IPR007111">
    <property type="entry name" value="NACHT_NTPase"/>
</dbReference>
<feature type="domain" description="NACHT" evidence="5">
    <location>
        <begin position="159"/>
        <end position="317"/>
    </location>
</feature>
<dbReference type="CDD" id="cd00200">
    <property type="entry name" value="WD40"/>
    <property type="match status" value="2"/>
</dbReference>
<dbReference type="Pfam" id="PF00805">
    <property type="entry name" value="Pentapeptide"/>
    <property type="match status" value="1"/>
</dbReference>
<organism evidence="6 7">
    <name type="scientific">Linnemannia elongata AG-77</name>
    <dbReference type="NCBI Taxonomy" id="1314771"/>
    <lineage>
        <taxon>Eukaryota</taxon>
        <taxon>Fungi</taxon>
        <taxon>Fungi incertae sedis</taxon>
        <taxon>Mucoromycota</taxon>
        <taxon>Mortierellomycotina</taxon>
        <taxon>Mortierellomycetes</taxon>
        <taxon>Mortierellales</taxon>
        <taxon>Mortierellaceae</taxon>
        <taxon>Linnemannia</taxon>
    </lineage>
</organism>
<dbReference type="InterPro" id="IPR001646">
    <property type="entry name" value="5peptide_repeat"/>
</dbReference>
<keyword evidence="1 3" id="KW-0853">WD repeat</keyword>
<reference evidence="6 7" key="1">
    <citation type="submission" date="2016-05" db="EMBL/GenBank/DDBJ databases">
        <title>Genome sequencing reveals origins of a unique bacterial endosymbiosis in the earliest lineages of terrestrial Fungi.</title>
        <authorList>
            <consortium name="DOE Joint Genome Institute"/>
            <person name="Uehling J."/>
            <person name="Gryganskyi A."/>
            <person name="Hameed K."/>
            <person name="Tschaplinski T."/>
            <person name="Misztal P."/>
            <person name="Wu S."/>
            <person name="Desiro A."/>
            <person name="Vande Pol N."/>
            <person name="Du Z.-Y."/>
            <person name="Zienkiewicz A."/>
            <person name="Zienkiewicz K."/>
            <person name="Morin E."/>
            <person name="Tisserant E."/>
            <person name="Splivallo R."/>
            <person name="Hainaut M."/>
            <person name="Henrissat B."/>
            <person name="Ohm R."/>
            <person name="Kuo A."/>
            <person name="Yan J."/>
            <person name="Lipzen A."/>
            <person name="Nolan M."/>
            <person name="Labutti K."/>
            <person name="Barry K."/>
            <person name="Goldstein A."/>
            <person name="Labbe J."/>
            <person name="Schadt C."/>
            <person name="Tuskan G."/>
            <person name="Grigoriev I."/>
            <person name="Martin F."/>
            <person name="Vilgalys R."/>
            <person name="Bonito G."/>
        </authorList>
    </citation>
    <scope>NUCLEOTIDE SEQUENCE [LARGE SCALE GENOMIC DNA]</scope>
    <source>
        <strain evidence="6 7">AG-77</strain>
    </source>
</reference>
<dbReference type="SMART" id="SM00320">
    <property type="entry name" value="WD40"/>
    <property type="match status" value="13"/>
</dbReference>
<feature type="repeat" description="WD" evidence="3">
    <location>
        <begin position="694"/>
        <end position="728"/>
    </location>
</feature>
<feature type="repeat" description="WD" evidence="3">
    <location>
        <begin position="1122"/>
        <end position="1154"/>
    </location>
</feature>
<dbReference type="Gene3D" id="3.40.50.300">
    <property type="entry name" value="P-loop containing nucleotide triphosphate hydrolases"/>
    <property type="match status" value="1"/>
</dbReference>
<dbReference type="OrthoDB" id="2396974at2759"/>
<feature type="repeat" description="WD" evidence="3">
    <location>
        <begin position="771"/>
        <end position="812"/>
    </location>
</feature>
<accession>A0A197JTC4</accession>
<evidence type="ECO:0000256" key="3">
    <source>
        <dbReference type="PROSITE-ProRule" id="PRU00221"/>
    </source>
</evidence>
<feature type="repeat" description="WD" evidence="3">
    <location>
        <begin position="1204"/>
        <end position="1240"/>
    </location>
</feature>
<dbReference type="PROSITE" id="PS00678">
    <property type="entry name" value="WD_REPEATS_1"/>
    <property type="match status" value="3"/>
</dbReference>
<evidence type="ECO:0000256" key="4">
    <source>
        <dbReference type="SAM" id="MobiDB-lite"/>
    </source>
</evidence>
<dbReference type="InterPro" id="IPR001680">
    <property type="entry name" value="WD40_rpt"/>
</dbReference>
<feature type="repeat" description="WD" evidence="3">
    <location>
        <begin position="855"/>
        <end position="896"/>
    </location>
</feature>
<dbReference type="SUPFAM" id="SSF52540">
    <property type="entry name" value="P-loop containing nucleoside triphosphate hydrolases"/>
    <property type="match status" value="1"/>
</dbReference>
<feature type="compositionally biased region" description="Basic residues" evidence="4">
    <location>
        <begin position="50"/>
        <end position="66"/>
    </location>
</feature>
<sequence>MKQPADQLDGTNLPSRKQKKRKKEEYARSHLPFRPCYSTMSPLSIDQHHASPHKHHTSARKVRTRSMTKVSPIQINAAGDDDGLVNKPHTDSFHNIEIDVHDTMQIEDSLHELRLRRLQELRQLIYILPMAKANLQAQDDDLFSLKEKVQEFLASEREVMLILGDSGAGKSTFNGHLEHQLWTDYNQGGSIPLYINLPTIDDPAHDLIEKQLQYHDFSNDQIQEMKQHRKFILICDGYDESQLTINIHTTNHLNQPGHWRSKAVISCRSQYLGQDYRSQFLPQPVDQDQSTWSDLFQEAAIAPFSKEQIEEYVTRYVPLEPRPWVTKDYMRMLTTISNLMDLVKNPFLLTLALEALPSIADGRQDLSTVKVTRVQLYDKFVAHWLRVNKRRLESNALSVDDRIVFDQLLDAGFISMGIDYAMRLARAIFERQDGNPVVRYNHLRDHDTWKAEFFGVDPLARLLQESCPLTRTGNQFLFLHRSMLEYFFSLVVYNPVRTDDDFTTQLETPSSTAHSFDPSNPLFLRNLLTEPSIIQFLCDRVKLDSNFNQQLLSVVNLSKTDTAVSTTTAATNAITILVRADFSFNNADLQGIKIPGADLTGGQFDYALFQGADLTGVNLSRSWLRMVDLSGAQMDGVQFGELPYLELDSGVHACAYSADGTMLAMGVDIFGFSVRIYDTSSWTRTCSFTAPEEVHTTAFSADVTKAVFGGEDGSVRLWDCASGQEMFSMEGHSDNVKSVAFSPCGKRIASSSEDKTVRVWDSQTGESLFVLEGHTDQVWDVKFSPSGERLVSGGSDDTIRFWSSTTGEPGVVLNCSLGEVYSLAFSPDGEWIASGHVMGGLQLWHAVSGEPGPVLQGHIGGVTGIAFSPDSRWIASSSMDETIRLWDVSTGTPINELSSHKNFVFDAVFSPNGLQIASGGYDGRVRLWDVKAILTSSVEQMDQVGAVGKTVYSSNGQYILTADTFQTVKQWNSLTGASRPLSTELPESLSVKSVSYSLNGSPTVVATQDKSIQLWELHAKGPKTILESSRTVEYVTMSPCCRWIVSVDWNNTVTLWDLTSTQQMHVLMENGGPTHESTRCLAFSATGHQLAVGTWSGTIWIFDPQSKRLITSKKSKYWIFDAMSFSPDDQQLAIGTEDGLIYLWSLQSKERAIKLRGHTEKVTCIAYSSCSEWITSGSQDKTVRLWRRQGPPGVAGSWSCVSTVRGYFDEVLDIAWNPTVPMEFVTGCMDESVRVWRVSSDGEDVLVKLLWGTNLAVLHADGLVLKGTMGLGSTEQKLLVQRGAIDDSLTERDEQDDDCASSEGDESDDEE</sequence>
<feature type="repeat" description="WD" evidence="3">
    <location>
        <begin position="729"/>
        <end position="770"/>
    </location>
</feature>
<dbReference type="PROSITE" id="PS50082">
    <property type="entry name" value="WD_REPEATS_2"/>
    <property type="match status" value="8"/>
</dbReference>
<gene>
    <name evidence="6" type="ORF">K457DRAFT_1438688</name>
</gene>
<keyword evidence="2" id="KW-0677">Repeat</keyword>